<feature type="compositionally biased region" description="Acidic residues" evidence="8">
    <location>
        <begin position="8"/>
        <end position="21"/>
    </location>
</feature>
<dbReference type="FunFam" id="3.30.160.60:FF:000202">
    <property type="entry name" value="Zinc finger protein 574"/>
    <property type="match status" value="1"/>
</dbReference>
<evidence type="ECO:0000256" key="2">
    <source>
        <dbReference type="ARBA" id="ARBA00022723"/>
    </source>
</evidence>
<keyword evidence="11" id="KW-1185">Reference proteome</keyword>
<name>W5LSF7_ASTMX</name>
<dbReference type="PANTHER" id="PTHR24396:SF25">
    <property type="entry name" value="ZINC FINGER PROTEIN 644"/>
    <property type="match status" value="1"/>
</dbReference>
<feature type="region of interest" description="Disordered" evidence="8">
    <location>
        <begin position="1043"/>
        <end position="1072"/>
    </location>
</feature>
<feature type="region of interest" description="Disordered" evidence="8">
    <location>
        <begin position="704"/>
        <end position="781"/>
    </location>
</feature>
<feature type="compositionally biased region" description="Basic and acidic residues" evidence="8">
    <location>
        <begin position="1053"/>
        <end position="1064"/>
    </location>
</feature>
<accession>W5LSF7</accession>
<organism evidence="10 11">
    <name type="scientific">Astyanax mexicanus</name>
    <name type="common">Blind cave fish</name>
    <name type="synonym">Astyanax fasciatus mexicanus</name>
    <dbReference type="NCBI Taxonomy" id="7994"/>
    <lineage>
        <taxon>Eukaryota</taxon>
        <taxon>Metazoa</taxon>
        <taxon>Chordata</taxon>
        <taxon>Craniata</taxon>
        <taxon>Vertebrata</taxon>
        <taxon>Euteleostomi</taxon>
        <taxon>Actinopterygii</taxon>
        <taxon>Neopterygii</taxon>
        <taxon>Teleostei</taxon>
        <taxon>Ostariophysi</taxon>
        <taxon>Characiformes</taxon>
        <taxon>Characoidei</taxon>
        <taxon>Acestrorhamphidae</taxon>
        <taxon>Acestrorhamphinae</taxon>
        <taxon>Astyanax</taxon>
    </lineage>
</organism>
<dbReference type="GO" id="GO:0000981">
    <property type="term" value="F:DNA-binding transcription factor activity, RNA polymerase II-specific"/>
    <property type="evidence" value="ECO:0007669"/>
    <property type="project" value="TreeGrafter"/>
</dbReference>
<dbReference type="InterPro" id="IPR036236">
    <property type="entry name" value="Znf_C2H2_sf"/>
</dbReference>
<evidence type="ECO:0000256" key="5">
    <source>
        <dbReference type="ARBA" id="ARBA00022833"/>
    </source>
</evidence>
<evidence type="ECO:0000256" key="8">
    <source>
        <dbReference type="SAM" id="MobiDB-lite"/>
    </source>
</evidence>
<dbReference type="Gene3D" id="3.30.160.60">
    <property type="entry name" value="Classic Zinc Finger"/>
    <property type="match status" value="2"/>
</dbReference>
<dbReference type="GO" id="GO:0040029">
    <property type="term" value="P:epigenetic regulation of gene expression"/>
    <property type="evidence" value="ECO:0007669"/>
    <property type="project" value="Ensembl"/>
</dbReference>
<protein>
    <submittedName>
        <fullName evidence="10">Zinc finger protein 644</fullName>
    </submittedName>
</protein>
<dbReference type="AlphaFoldDB" id="W5LSF7"/>
<keyword evidence="2" id="KW-0479">Metal-binding</keyword>
<dbReference type="PANTHER" id="PTHR24396">
    <property type="entry name" value="ZINC FINGER PROTEIN"/>
    <property type="match status" value="1"/>
</dbReference>
<reference evidence="11" key="2">
    <citation type="journal article" date="2014" name="Nat. Commun.">
        <title>The cavefish genome reveals candidate genes for eye loss.</title>
        <authorList>
            <person name="McGaugh S.E."/>
            <person name="Gross J.B."/>
            <person name="Aken B."/>
            <person name="Blin M."/>
            <person name="Borowsky R."/>
            <person name="Chalopin D."/>
            <person name="Hinaux H."/>
            <person name="Jeffery W.R."/>
            <person name="Keene A."/>
            <person name="Ma L."/>
            <person name="Minx P."/>
            <person name="Murphy D."/>
            <person name="O'Quin K.E."/>
            <person name="Retaux S."/>
            <person name="Rohner N."/>
            <person name="Searle S.M."/>
            <person name="Stahl B.A."/>
            <person name="Tabin C."/>
            <person name="Volff J.N."/>
            <person name="Yoshizawa M."/>
            <person name="Warren W.C."/>
        </authorList>
    </citation>
    <scope>NUCLEOTIDE SEQUENCE [LARGE SCALE GENOMIC DNA]</scope>
    <source>
        <strain evidence="11">female</strain>
    </source>
</reference>
<dbReference type="Pfam" id="PF00096">
    <property type="entry name" value="zf-C2H2"/>
    <property type="match status" value="1"/>
</dbReference>
<dbReference type="InterPro" id="IPR055125">
    <property type="entry name" value="Wiz_C_Znf"/>
</dbReference>
<keyword evidence="5" id="KW-0862">Zinc</keyword>
<feature type="compositionally biased region" description="Polar residues" evidence="8">
    <location>
        <begin position="113"/>
        <end position="131"/>
    </location>
</feature>
<keyword evidence="6" id="KW-0539">Nucleus</keyword>
<evidence type="ECO:0000256" key="7">
    <source>
        <dbReference type="PROSITE-ProRule" id="PRU00042"/>
    </source>
</evidence>
<dbReference type="Pfam" id="PF23015">
    <property type="entry name" value="zf-WIZ"/>
    <property type="match status" value="1"/>
</dbReference>
<dbReference type="GO" id="GO:0060219">
    <property type="term" value="P:camera-type eye photoreceptor cell differentiation"/>
    <property type="evidence" value="ECO:0007669"/>
    <property type="project" value="Ensembl"/>
</dbReference>
<reference evidence="11" key="1">
    <citation type="submission" date="2013-03" db="EMBL/GenBank/DDBJ databases">
        <authorList>
            <person name="Jeffery W."/>
            <person name="Warren W."/>
            <person name="Wilson R.K."/>
        </authorList>
    </citation>
    <scope>NUCLEOTIDE SEQUENCE</scope>
    <source>
        <strain evidence="11">female</strain>
    </source>
</reference>
<dbReference type="GO" id="GO:0070050">
    <property type="term" value="P:neuron cellular homeostasis"/>
    <property type="evidence" value="ECO:0007669"/>
    <property type="project" value="Ensembl"/>
</dbReference>
<evidence type="ECO:0000259" key="9">
    <source>
        <dbReference type="PROSITE" id="PS50157"/>
    </source>
</evidence>
<dbReference type="GO" id="GO:0008270">
    <property type="term" value="F:zinc ion binding"/>
    <property type="evidence" value="ECO:0007669"/>
    <property type="project" value="UniProtKB-KW"/>
</dbReference>
<dbReference type="eggNOG" id="KOG1721">
    <property type="taxonomic scope" value="Eukaryota"/>
</dbReference>
<evidence type="ECO:0000256" key="4">
    <source>
        <dbReference type="ARBA" id="ARBA00022771"/>
    </source>
</evidence>
<proteinExistence type="predicted"/>
<feature type="compositionally biased region" description="Acidic residues" evidence="8">
    <location>
        <begin position="755"/>
        <end position="777"/>
    </location>
</feature>
<evidence type="ECO:0000256" key="3">
    <source>
        <dbReference type="ARBA" id="ARBA00022737"/>
    </source>
</evidence>
<feature type="region of interest" description="Disordered" evidence="8">
    <location>
        <begin position="83"/>
        <end position="162"/>
    </location>
</feature>
<reference evidence="10" key="3">
    <citation type="submission" date="2025-05" db="UniProtKB">
        <authorList>
            <consortium name="Ensembl"/>
        </authorList>
    </citation>
    <scope>IDENTIFICATION</scope>
</reference>
<evidence type="ECO:0000256" key="6">
    <source>
        <dbReference type="ARBA" id="ARBA00023242"/>
    </source>
</evidence>
<evidence type="ECO:0000256" key="1">
    <source>
        <dbReference type="ARBA" id="ARBA00004123"/>
    </source>
</evidence>
<dbReference type="PROSITE" id="PS00028">
    <property type="entry name" value="ZINC_FINGER_C2H2_1"/>
    <property type="match status" value="3"/>
</dbReference>
<dbReference type="STRING" id="7994.ENSAMXP00000053455"/>
<feature type="compositionally biased region" description="Polar residues" evidence="8">
    <location>
        <begin position="44"/>
        <end position="63"/>
    </location>
</feature>
<feature type="region of interest" description="Disordered" evidence="8">
    <location>
        <begin position="1"/>
        <end position="65"/>
    </location>
</feature>
<keyword evidence="3" id="KW-0677">Repeat</keyword>
<evidence type="ECO:0000313" key="10">
    <source>
        <dbReference type="Ensembl" id="ENSAMXP00000025862.2"/>
    </source>
</evidence>
<evidence type="ECO:0000313" key="11">
    <source>
        <dbReference type="Proteomes" id="UP000018467"/>
    </source>
</evidence>
<keyword evidence="4 7" id="KW-0863">Zinc-finger</keyword>
<comment type="subcellular location">
    <subcellularLocation>
        <location evidence="1">Nucleus</location>
    </subcellularLocation>
</comment>
<dbReference type="InterPro" id="IPR013087">
    <property type="entry name" value="Znf_C2H2_type"/>
</dbReference>
<dbReference type="HOGENOM" id="CLU_005590_1_0_1"/>
<dbReference type="InterPro" id="IPR051643">
    <property type="entry name" value="Transcr_Reg_ZincFinger"/>
</dbReference>
<dbReference type="SUPFAM" id="SSF57667">
    <property type="entry name" value="beta-beta-alpha zinc fingers"/>
    <property type="match status" value="1"/>
</dbReference>
<dbReference type="Proteomes" id="UP000018467">
    <property type="component" value="Unassembled WGS sequence"/>
</dbReference>
<dbReference type="GO" id="GO:0005634">
    <property type="term" value="C:nucleus"/>
    <property type="evidence" value="ECO:0007669"/>
    <property type="project" value="UniProtKB-SubCell"/>
</dbReference>
<dbReference type="PROSITE" id="PS50157">
    <property type="entry name" value="ZINC_FINGER_C2H2_2"/>
    <property type="match status" value="2"/>
</dbReference>
<feature type="compositionally biased region" description="Low complexity" evidence="8">
    <location>
        <begin position="25"/>
        <end position="43"/>
    </location>
</feature>
<sequence length="1267" mass="142016">MAAVKESADEEKEVEPAEDYIQELSGSHTSSPTTTNNNNNISSVGPQQCQSLDTHQSLLNGAQPSPFVCGGVPAAPCTDDSLPSGALVNGPASHCTSEEPHVPNKDASPWPGTDTNPEVLQPPSELQSDTWQKPEGHVLKAPSARTSSESDSSDREASADVLVGDAVDNGPISRLWTRKSVKTGFLWDVDSESSESSSEDYEDLNRGLQKKFMRLLFKGRVMGGVAKRKTEADGSALASPSRRKRKMCRVERIPAEEEVNDGFSSASITDGDLDLDLTISKENDRRRETESLRAYMDSRLGNSRDKAAVVEKLVRSEKEGRHDEGHDVGEADAYVGGKLAHLKSRLDTGKESESMFFQCSKCNINFKEKKHLHRHLMYHLDRHNQVGQESVLRPFICKECGRSFRERSTLHKHMQIHQARRERLMQEIKGLNKPREEQPGLDARLRCSQYAFGTSCPATFDQHAAVHEKDEGYHFCDECDYTAMTELDMEAHQWTAHLSARQDRFFKSFDAFVCKICTFRTKKMSVLRKHLDLVHKQPLYDYDHQSHKETANEYTSPMSDQVNRLTGQTEADASAALSQKPKFLKDKQNGSTEAGLSMWSNGDADLYVRDKGAQKSGKGLSSPLIKWSFGSLANNLSPSSLRCDKPSKLYVPTERIDVTTGLPYVEEDNQAYESTVSEQKTKYLSSFNMHLATKTGISSKTVHLNEGTANTPKDPSERGAVVGQVLRQKSPSKRKMSIPYHNTPENPFLKREAESPEGLDTDPMQEGDFDDDDDDPNNDNYHNYITENWILDGSEDGHSPYISDQFIQQDFPLKEDSSVSVGHSDHDGYMEDDDEIYTFIVKEESIESAVSEDNPEFTDENFSDSYTSYRMSPVFEIDRKSCPYCPAVFESGVGLSNHVRGHLHRLGLSYDARHMLSAEQVASQDRQPRIRRRAPSFHRRIRKDKPESQTEHTCPLCLGWFDTKTGLSNHVRGHLKRIGKPISGVSKSPLSILTELLQDENEHRKILRSLQAKPRLSRSFISQKFTGSDGLFLTPTGVPVKVRHQWPSNGLDSEEKKKTSREINETSETSSSTLVELLKRKRQDVELQEDKGDSQAARTRSIIPSFKTVAPADLPAQDQNSSCSQEKLEINKKICIHCNATFHSAVSLSNHLRAYARRKRLALIEGTSYDCNQVRPRARPGPKRKDFPSPHTASEVIYTLTCRFCDLVFQGPQSVQEDWVKHLQRHLMHTSVPGTGAGMAEVTAECEEPCDPSLDSLPFPQLSQGLS</sequence>
<dbReference type="GeneTree" id="ENSGT00940000158258"/>
<dbReference type="GO" id="GO:0000978">
    <property type="term" value="F:RNA polymerase II cis-regulatory region sequence-specific DNA binding"/>
    <property type="evidence" value="ECO:0007669"/>
    <property type="project" value="TreeGrafter"/>
</dbReference>
<feature type="domain" description="C2H2-type" evidence="9">
    <location>
        <begin position="395"/>
        <end position="422"/>
    </location>
</feature>
<feature type="compositionally biased region" description="Polar residues" evidence="8">
    <location>
        <begin position="704"/>
        <end position="713"/>
    </location>
</feature>
<dbReference type="Ensembl" id="ENSAMXT00000025882.2">
    <property type="protein sequence ID" value="ENSAMXP00000025862.2"/>
    <property type="gene ID" value="ENSAMXG00000025156.2"/>
</dbReference>
<dbReference type="Ensembl" id="ENSAMXT00000034063.1">
    <property type="protein sequence ID" value="ENSAMXP00000053455.1"/>
    <property type="gene ID" value="ENSAMXG00000025156.2"/>
</dbReference>
<feature type="domain" description="C2H2-type" evidence="9">
    <location>
        <begin position="357"/>
        <end position="384"/>
    </location>
</feature>
<dbReference type="SMART" id="SM00355">
    <property type="entry name" value="ZnF_C2H2"/>
    <property type="match status" value="8"/>
</dbReference>
<dbReference type="Bgee" id="ENSAMXG00000025156">
    <property type="expression patterns" value="Expressed in brain and 14 other cell types or tissues"/>
</dbReference>